<dbReference type="OMA" id="HGFCDDP"/>
<feature type="region of interest" description="Disordered" evidence="1">
    <location>
        <begin position="368"/>
        <end position="479"/>
    </location>
</feature>
<name>A0A084QLX5_STAC4</name>
<dbReference type="AlphaFoldDB" id="A0A084QLX5"/>
<dbReference type="OrthoDB" id="2575228at2759"/>
<keyword evidence="3" id="KW-1185">Reference proteome</keyword>
<evidence type="ECO:0000313" key="3">
    <source>
        <dbReference type="Proteomes" id="UP000028524"/>
    </source>
</evidence>
<organism evidence="2 3">
    <name type="scientific">Stachybotrys chlorohalonatus (strain IBT 40285)</name>
    <dbReference type="NCBI Taxonomy" id="1283841"/>
    <lineage>
        <taxon>Eukaryota</taxon>
        <taxon>Fungi</taxon>
        <taxon>Dikarya</taxon>
        <taxon>Ascomycota</taxon>
        <taxon>Pezizomycotina</taxon>
        <taxon>Sordariomycetes</taxon>
        <taxon>Hypocreomycetidae</taxon>
        <taxon>Hypocreales</taxon>
        <taxon>Stachybotryaceae</taxon>
        <taxon>Stachybotrys</taxon>
    </lineage>
</organism>
<dbReference type="EMBL" id="KL660638">
    <property type="protein sequence ID" value="KFA64960.1"/>
    <property type="molecule type" value="Genomic_DNA"/>
</dbReference>
<gene>
    <name evidence="2" type="ORF">S40285_03887</name>
</gene>
<feature type="compositionally biased region" description="Pro residues" evidence="1">
    <location>
        <begin position="369"/>
        <end position="382"/>
    </location>
</feature>
<proteinExistence type="predicted"/>
<sequence length="551" mass="58226">MAYWSVPFRAEAVDRDPSFYWSDLDDDRHAEVSNDFLGQFVDFGSDAATAAPAEGRSGNIVLPGALLLHHPPESTGSSGISTADEFDFMSSSSQAGPTLSSVGHDVDPTNLAIKAEAQPLDMHDYHGHRQLEYAGNNSISDGDLPRLEGISLQSPIKEAPGPLTQPPSPTAAETARRKPNRLRTVPSNVPESPPPTTASFVHGVTEDPFVDASTGQQPHHMRYFGQHGQSTPAISPAMPLVPNNDSSESTATVTTTHSSQSIPATSWPLPDVPLQPNITDHWGHGTDYMADQTSGWWDLNLLGQQGDLGEQRDRGPNFSMPSQHVDMTYDYGPPIADPGAAGLMIHMPQALPPQSTVVNDLTLTAQTYLPPPVPPLPPPPPASAADRQHRPPRAPSSGARHRNLSSSPMRKTRAPSASPTPAAPTSARRHSSGGSISSVRSSSGRLPGSMPGTPCSVRKRRSRDASGSAAAAAGGIGGLTRSTSEIGFVNFTPNDGSLLMTGVAPSGSSKTKARREKEAQERRRKLSEAAIKAVAAAGGDVDKLVEHGFAF</sequence>
<dbReference type="InParanoid" id="A0A084QLX5"/>
<feature type="region of interest" description="Disordered" evidence="1">
    <location>
        <begin position="155"/>
        <end position="195"/>
    </location>
</feature>
<dbReference type="Proteomes" id="UP000028524">
    <property type="component" value="Unassembled WGS sequence"/>
</dbReference>
<evidence type="ECO:0000313" key="2">
    <source>
        <dbReference type="EMBL" id="KFA64960.1"/>
    </source>
</evidence>
<reference evidence="2 3" key="1">
    <citation type="journal article" date="2014" name="BMC Genomics">
        <title>Comparative genome sequencing reveals chemotype-specific gene clusters in the toxigenic black mold Stachybotrys.</title>
        <authorList>
            <person name="Semeiks J."/>
            <person name="Borek D."/>
            <person name="Otwinowski Z."/>
            <person name="Grishin N.V."/>
        </authorList>
    </citation>
    <scope>NUCLEOTIDE SEQUENCE [LARGE SCALE GENOMIC DNA]</scope>
    <source>
        <strain evidence="2 3">IBT 40285</strain>
    </source>
</reference>
<evidence type="ECO:0000256" key="1">
    <source>
        <dbReference type="SAM" id="MobiDB-lite"/>
    </source>
</evidence>
<dbReference type="HOGENOM" id="CLU_020420_0_0_1"/>
<feature type="compositionally biased region" description="Low complexity" evidence="1">
    <location>
        <begin position="414"/>
        <end position="449"/>
    </location>
</feature>
<protein>
    <submittedName>
        <fullName evidence="2">Uncharacterized protein</fullName>
    </submittedName>
</protein>
<dbReference type="STRING" id="1283841.A0A084QLX5"/>
<feature type="region of interest" description="Disordered" evidence="1">
    <location>
        <begin position="500"/>
        <end position="525"/>
    </location>
</feature>
<accession>A0A084QLX5</accession>